<dbReference type="EMBL" id="PKFO01000011">
    <property type="protein sequence ID" value="PVH23771.1"/>
    <property type="molecule type" value="Genomic_DNA"/>
</dbReference>
<evidence type="ECO:0000256" key="4">
    <source>
        <dbReference type="ARBA" id="ARBA00022603"/>
    </source>
</evidence>
<protein>
    <recommendedName>
        <fullName evidence="3 10">Protein-S-isoprenylcysteine O-methyltransferase</fullName>
        <ecNumber evidence="3 10">2.1.1.100</ecNumber>
    </recommendedName>
</protein>
<comment type="catalytic activity">
    <reaction evidence="10">
        <text>[protein]-C-terminal S-[(2E,6E)-farnesyl]-L-cysteine + S-adenosyl-L-methionine = [protein]-C-terminal S-[(2E,6E)-farnesyl]-L-cysteine methyl ester + S-adenosyl-L-homocysteine</text>
        <dbReference type="Rhea" id="RHEA:21672"/>
        <dbReference type="Rhea" id="RHEA-COMP:12125"/>
        <dbReference type="Rhea" id="RHEA-COMP:12126"/>
        <dbReference type="ChEBI" id="CHEBI:57856"/>
        <dbReference type="ChEBI" id="CHEBI:59789"/>
        <dbReference type="ChEBI" id="CHEBI:90510"/>
        <dbReference type="ChEBI" id="CHEBI:90511"/>
        <dbReference type="EC" id="2.1.1.100"/>
    </reaction>
</comment>
<keyword evidence="6 10" id="KW-0949">S-adenosyl-L-methionine</keyword>
<dbReference type="Proteomes" id="UP000244309">
    <property type="component" value="Unassembled WGS sequence"/>
</dbReference>
<evidence type="ECO:0000256" key="1">
    <source>
        <dbReference type="ARBA" id="ARBA00004141"/>
    </source>
</evidence>
<proteinExistence type="inferred from homology"/>
<evidence type="ECO:0000256" key="9">
    <source>
        <dbReference type="ARBA" id="ARBA00023136"/>
    </source>
</evidence>
<dbReference type="InterPro" id="IPR007269">
    <property type="entry name" value="ICMT_MeTrfase"/>
</dbReference>
<dbReference type="VEuPathDB" id="FungiDB:CXQ85_004064"/>
<dbReference type="GO" id="GO:0005789">
    <property type="term" value="C:endoplasmic reticulum membrane"/>
    <property type="evidence" value="ECO:0007669"/>
    <property type="project" value="UniProtKB-SubCell"/>
</dbReference>
<reference evidence="11 12" key="1">
    <citation type="submission" date="2017-12" db="EMBL/GenBank/DDBJ databases">
        <title>Genome Sequence of a Multidrug-Resistant Candida haemulonii Isolate from a Patient with Chronic Leg Ulcers in Israel.</title>
        <authorList>
            <person name="Chow N.A."/>
            <person name="Gade L."/>
            <person name="Batra D."/>
            <person name="Rowe L.A."/>
            <person name="Ben-Ami R."/>
            <person name="Loparev V.N."/>
            <person name="Litvintseva A.P."/>
        </authorList>
    </citation>
    <scope>NUCLEOTIDE SEQUENCE [LARGE SCALE GENOMIC DNA]</scope>
    <source>
        <strain evidence="11 12">B11899</strain>
    </source>
</reference>
<dbReference type="OrthoDB" id="422086at2759"/>
<keyword evidence="12" id="KW-1185">Reference proteome</keyword>
<dbReference type="InterPro" id="IPR025770">
    <property type="entry name" value="PPMT_MeTrfase"/>
</dbReference>
<comment type="caution">
    <text evidence="11">The sequence shown here is derived from an EMBL/GenBank/DDBJ whole genome shotgun (WGS) entry which is preliminary data.</text>
</comment>
<comment type="subcellular location">
    <subcellularLocation>
        <location evidence="10">Endoplasmic reticulum membrane</location>
        <topology evidence="10">Multi-pass membrane protein</topology>
    </subcellularLocation>
    <subcellularLocation>
        <location evidence="1">Membrane</location>
        <topology evidence="1">Multi-pass membrane protein</topology>
    </subcellularLocation>
</comment>
<accession>A0A2V1B2Q7</accession>
<evidence type="ECO:0000256" key="8">
    <source>
        <dbReference type="ARBA" id="ARBA00022989"/>
    </source>
</evidence>
<name>A0A2V1B2Q7_9ASCO</name>
<evidence type="ECO:0000313" key="12">
    <source>
        <dbReference type="Proteomes" id="UP000244309"/>
    </source>
</evidence>
<dbReference type="RefSeq" id="XP_025344711.1">
    <property type="nucleotide sequence ID" value="XM_025487695.1"/>
</dbReference>
<dbReference type="GO" id="GO:0032259">
    <property type="term" value="P:methylation"/>
    <property type="evidence" value="ECO:0007669"/>
    <property type="project" value="UniProtKB-KW"/>
</dbReference>
<dbReference type="STRING" id="45357.A0A2V1B2Q7"/>
<dbReference type="PANTHER" id="PTHR12714:SF9">
    <property type="entry name" value="PROTEIN-S-ISOPRENYLCYSTEINE O-METHYLTRANSFERASE"/>
    <property type="match status" value="1"/>
</dbReference>
<feature type="transmembrane region" description="Helical" evidence="10">
    <location>
        <begin position="16"/>
        <end position="36"/>
    </location>
</feature>
<keyword evidence="5" id="KW-0808">Transferase</keyword>
<organism evidence="11 12">
    <name type="scientific">Candidozyma haemuli</name>
    <dbReference type="NCBI Taxonomy" id="45357"/>
    <lineage>
        <taxon>Eukaryota</taxon>
        <taxon>Fungi</taxon>
        <taxon>Dikarya</taxon>
        <taxon>Ascomycota</taxon>
        <taxon>Saccharomycotina</taxon>
        <taxon>Pichiomycetes</taxon>
        <taxon>Metschnikowiaceae</taxon>
        <taxon>Candidozyma</taxon>
    </lineage>
</organism>
<dbReference type="GO" id="GO:0004671">
    <property type="term" value="F:protein C-terminal S-isoprenylcysteine carboxyl O-methyltransferase activity"/>
    <property type="evidence" value="ECO:0007669"/>
    <property type="project" value="UniProtKB-EC"/>
</dbReference>
<evidence type="ECO:0000256" key="10">
    <source>
        <dbReference type="RuleBase" id="RU362022"/>
    </source>
</evidence>
<feature type="transmembrane region" description="Helical" evidence="10">
    <location>
        <begin position="166"/>
        <end position="188"/>
    </location>
</feature>
<feature type="transmembrane region" description="Helical" evidence="10">
    <location>
        <begin position="48"/>
        <end position="68"/>
    </location>
</feature>
<evidence type="ECO:0000256" key="7">
    <source>
        <dbReference type="ARBA" id="ARBA00022692"/>
    </source>
</evidence>
<evidence type="ECO:0000256" key="5">
    <source>
        <dbReference type="ARBA" id="ARBA00022679"/>
    </source>
</evidence>
<evidence type="ECO:0000313" key="11">
    <source>
        <dbReference type="EMBL" id="PVH23771.1"/>
    </source>
</evidence>
<keyword evidence="7 10" id="KW-0812">Transmembrane</keyword>
<gene>
    <name evidence="11" type="ORF">CXQ85_004064</name>
</gene>
<comment type="similarity">
    <text evidence="2 10">Belongs to the class VI-like SAM-binding methyltransferase superfamily. Isoprenylcysteine carboxyl methyltransferase family.</text>
</comment>
<dbReference type="GeneID" id="37009394"/>
<dbReference type="EC" id="2.1.1.100" evidence="3 10"/>
<evidence type="ECO:0000256" key="2">
    <source>
        <dbReference type="ARBA" id="ARBA00009140"/>
    </source>
</evidence>
<evidence type="ECO:0000256" key="6">
    <source>
        <dbReference type="ARBA" id="ARBA00022691"/>
    </source>
</evidence>
<keyword evidence="8 10" id="KW-1133">Transmembrane helix</keyword>
<evidence type="ECO:0000256" key="3">
    <source>
        <dbReference type="ARBA" id="ARBA00012151"/>
    </source>
</evidence>
<feature type="transmembrane region" description="Helical" evidence="10">
    <location>
        <begin position="107"/>
        <end position="127"/>
    </location>
</feature>
<sequence length="228" mass="26620">MGYAEYDPKNVRLHVVALKAFLLGAVISVSAVFLAFNFNENSFGSRAAIYILANGIFYMLEFLTTAVYNNGTVEDDSFILNDMELHAVHVASLAEAWFLHKHWRYNVVSFWTGLVVLLVGQFCRTFAMYTAGTSFHHYVQKERSQRHVLVEKGIYSYSRHPSYFGFFWWFLGCQLLLQNAFTTVVGTYKLQRFFEARIEYEEEFLESFFGDKYRAYRQRTGTWIPFIA</sequence>
<keyword evidence="4 10" id="KW-0489">Methyltransferase</keyword>
<dbReference type="PANTHER" id="PTHR12714">
    <property type="entry name" value="PROTEIN-S ISOPRENYLCYSTEINE O-METHYLTRANSFERASE"/>
    <property type="match status" value="1"/>
</dbReference>
<keyword evidence="9 10" id="KW-0472">Membrane</keyword>
<dbReference type="PROSITE" id="PS51564">
    <property type="entry name" value="SAM_ICMT"/>
    <property type="match status" value="1"/>
</dbReference>
<dbReference type="AlphaFoldDB" id="A0A2V1B2Q7"/>
<dbReference type="Gene3D" id="1.20.120.1630">
    <property type="match status" value="1"/>
</dbReference>
<keyword evidence="10" id="KW-0256">Endoplasmic reticulum</keyword>
<dbReference type="Pfam" id="PF04140">
    <property type="entry name" value="ICMT"/>
    <property type="match status" value="1"/>
</dbReference>